<accession>A0A5B6YIY6</accession>
<dbReference type="InterPro" id="IPR042197">
    <property type="entry name" value="Apaf_helical"/>
</dbReference>
<evidence type="ECO:0000256" key="1">
    <source>
        <dbReference type="ARBA" id="ARBA00022614"/>
    </source>
</evidence>
<gene>
    <name evidence="2" type="ORF">Din_001183</name>
</gene>
<name>A0A5B6YIY6_DAVIN</name>
<dbReference type="EMBL" id="GHES01001183">
    <property type="protein sequence ID" value="MPA31742.1"/>
    <property type="molecule type" value="Transcribed_RNA"/>
</dbReference>
<evidence type="ECO:0000313" key="2">
    <source>
        <dbReference type="EMBL" id="MPA31742.1"/>
    </source>
</evidence>
<sequence>MVRRLEIRRDLTSVGLGSLSLSLSLCGSTSEKRLQEYSRHETTYIQSKLKIYFQRSLGPYFATRPFGTIFSLLICKVFLKKCEALPLAIVAIGGLLSSKDKSKTLELVFQTNE</sequence>
<organism evidence="2">
    <name type="scientific">Davidia involucrata</name>
    <name type="common">Dove tree</name>
    <dbReference type="NCBI Taxonomy" id="16924"/>
    <lineage>
        <taxon>Eukaryota</taxon>
        <taxon>Viridiplantae</taxon>
        <taxon>Streptophyta</taxon>
        <taxon>Embryophyta</taxon>
        <taxon>Tracheophyta</taxon>
        <taxon>Spermatophyta</taxon>
        <taxon>Magnoliopsida</taxon>
        <taxon>eudicotyledons</taxon>
        <taxon>Gunneridae</taxon>
        <taxon>Pentapetalae</taxon>
        <taxon>asterids</taxon>
        <taxon>Cornales</taxon>
        <taxon>Nyssaceae</taxon>
        <taxon>Davidia</taxon>
    </lineage>
</organism>
<dbReference type="AlphaFoldDB" id="A0A5B6YIY6"/>
<proteinExistence type="predicted"/>
<dbReference type="Gene3D" id="1.10.8.430">
    <property type="entry name" value="Helical domain of apoptotic protease-activating factors"/>
    <property type="match status" value="1"/>
</dbReference>
<keyword evidence="1" id="KW-0433">Leucine-rich repeat</keyword>
<reference evidence="2" key="1">
    <citation type="submission" date="2019-08" db="EMBL/GenBank/DDBJ databases">
        <title>Reference gene set and small RNA set construction with multiple tissues from Davidia involucrata Baill.</title>
        <authorList>
            <person name="Yang H."/>
            <person name="Zhou C."/>
            <person name="Li G."/>
            <person name="Wang J."/>
            <person name="Gao P."/>
            <person name="Wang M."/>
            <person name="Wang R."/>
            <person name="Zhao Y."/>
        </authorList>
    </citation>
    <scope>NUCLEOTIDE SEQUENCE</scope>
    <source>
        <tissue evidence="2">Mixed with DoveR01_LX</tissue>
    </source>
</reference>
<protein>
    <submittedName>
        <fullName evidence="2">Uncharacterized protein</fullName>
    </submittedName>
</protein>